<feature type="region of interest" description="Disordered" evidence="7">
    <location>
        <begin position="1"/>
        <end position="43"/>
    </location>
</feature>
<dbReference type="SUPFAM" id="SSF49503">
    <property type="entry name" value="Cupredoxins"/>
    <property type="match status" value="1"/>
</dbReference>
<dbReference type="RefSeq" id="XP_009015242.1">
    <property type="nucleotide sequence ID" value="XM_009016994.1"/>
</dbReference>
<dbReference type="KEGG" id="hro:HELRODRAFT_188210"/>
<dbReference type="InterPro" id="IPR008972">
    <property type="entry name" value="Cupredoxin"/>
</dbReference>
<dbReference type="OrthoDB" id="6250301at2759"/>
<dbReference type="CTD" id="20210819"/>
<sequence>MEFECNHNNHNNNHNHNKNSNNNNSDNNHNNDNMNNNNNKHCMFKTSKNDHVIEVNLNDDIDFICPRYDVTDTSPASSSSSSSSSLSVMTSSQNVMNVLQPPLRSLDDRSNEAEYYIVYMQHKQQQLQSVSINNNNYKFNININNNINNINYNINKTRCSINPSQFQHSRQNFVAFLEKVKQKDYKNCVLSSRDAVHTIVNCSNPYRPQPKRFTMSFESISTIPNNPEFQAGSTYYFIG</sequence>
<dbReference type="Proteomes" id="UP000015101">
    <property type="component" value="Unassembled WGS sequence"/>
</dbReference>
<accession>T1FPS2</accession>
<evidence type="ECO:0000256" key="7">
    <source>
        <dbReference type="SAM" id="MobiDB-lite"/>
    </source>
</evidence>
<keyword evidence="4" id="KW-1015">Disulfide bond</keyword>
<keyword evidence="11" id="KW-1185">Reference proteome</keyword>
<feature type="domain" description="Ephrin RBD" evidence="8">
    <location>
        <begin position="125"/>
        <end position="239"/>
    </location>
</feature>
<dbReference type="InParanoid" id="T1FPS2"/>
<comment type="similarity">
    <text evidence="6">Belongs to the ephrin family.</text>
</comment>
<dbReference type="AlphaFoldDB" id="T1FPS2"/>
<dbReference type="InterPro" id="IPR031328">
    <property type="entry name" value="Ephrin"/>
</dbReference>
<dbReference type="Pfam" id="PF00812">
    <property type="entry name" value="Ephrin"/>
    <property type="match status" value="1"/>
</dbReference>
<evidence type="ECO:0000256" key="6">
    <source>
        <dbReference type="PROSITE-ProRule" id="PRU00884"/>
    </source>
</evidence>
<dbReference type="GO" id="GO:0046875">
    <property type="term" value="F:ephrin receptor binding"/>
    <property type="evidence" value="ECO:0000318"/>
    <property type="project" value="GO_Central"/>
</dbReference>
<evidence type="ECO:0000256" key="2">
    <source>
        <dbReference type="ARBA" id="ARBA00022729"/>
    </source>
</evidence>
<evidence type="ECO:0000313" key="9">
    <source>
        <dbReference type="EMBL" id="ESO05874.1"/>
    </source>
</evidence>
<reference evidence="10" key="3">
    <citation type="submission" date="2015-06" db="UniProtKB">
        <authorList>
            <consortium name="EnsemblMetazoa"/>
        </authorList>
    </citation>
    <scope>IDENTIFICATION</scope>
</reference>
<dbReference type="GO" id="GO:0005886">
    <property type="term" value="C:plasma membrane"/>
    <property type="evidence" value="ECO:0000318"/>
    <property type="project" value="GO_Central"/>
</dbReference>
<dbReference type="Gene3D" id="2.60.40.420">
    <property type="entry name" value="Cupredoxins - blue copper proteins"/>
    <property type="match status" value="2"/>
</dbReference>
<dbReference type="GO" id="GO:0048013">
    <property type="term" value="P:ephrin receptor signaling pathway"/>
    <property type="evidence" value="ECO:0000318"/>
    <property type="project" value="GO_Central"/>
</dbReference>
<organism evidence="10 11">
    <name type="scientific">Helobdella robusta</name>
    <name type="common">Californian leech</name>
    <dbReference type="NCBI Taxonomy" id="6412"/>
    <lineage>
        <taxon>Eukaryota</taxon>
        <taxon>Metazoa</taxon>
        <taxon>Spiralia</taxon>
        <taxon>Lophotrochozoa</taxon>
        <taxon>Annelida</taxon>
        <taxon>Clitellata</taxon>
        <taxon>Hirudinea</taxon>
        <taxon>Rhynchobdellida</taxon>
        <taxon>Glossiphoniidae</taxon>
        <taxon>Helobdella</taxon>
    </lineage>
</organism>
<dbReference type="EMBL" id="AMQM01000440">
    <property type="status" value="NOT_ANNOTATED_CDS"/>
    <property type="molecule type" value="Genomic_DNA"/>
</dbReference>
<dbReference type="EMBL" id="KB096324">
    <property type="protein sequence ID" value="ESO05874.1"/>
    <property type="molecule type" value="Genomic_DNA"/>
</dbReference>
<dbReference type="GeneID" id="20210819"/>
<evidence type="ECO:0000256" key="5">
    <source>
        <dbReference type="ARBA" id="ARBA00023180"/>
    </source>
</evidence>
<keyword evidence="3" id="KW-0472">Membrane</keyword>
<dbReference type="PANTHER" id="PTHR11304:SF29">
    <property type="entry name" value="EPHRIN"/>
    <property type="match status" value="1"/>
</dbReference>
<comment type="caution">
    <text evidence="6">Lacks conserved residue(s) required for the propagation of feature annotation.</text>
</comment>
<proteinExistence type="inferred from homology"/>
<dbReference type="HOGENOM" id="CLU_1162247_0_0_1"/>
<evidence type="ECO:0000256" key="3">
    <source>
        <dbReference type="ARBA" id="ARBA00023136"/>
    </source>
</evidence>
<dbReference type="PANTHER" id="PTHR11304">
    <property type="entry name" value="EPHRIN"/>
    <property type="match status" value="1"/>
</dbReference>
<evidence type="ECO:0000313" key="11">
    <source>
        <dbReference type="Proteomes" id="UP000015101"/>
    </source>
</evidence>
<evidence type="ECO:0000313" key="10">
    <source>
        <dbReference type="EnsemblMetazoa" id="HelroP188210"/>
    </source>
</evidence>
<dbReference type="GO" id="GO:0007411">
    <property type="term" value="P:axon guidance"/>
    <property type="evidence" value="ECO:0000318"/>
    <property type="project" value="GO_Central"/>
</dbReference>
<protein>
    <recommendedName>
        <fullName evidence="8">Ephrin RBD domain-containing protein</fullName>
    </recommendedName>
</protein>
<dbReference type="InterPro" id="IPR001799">
    <property type="entry name" value="Ephrin_RBD"/>
</dbReference>
<evidence type="ECO:0000259" key="8">
    <source>
        <dbReference type="PROSITE" id="PS51551"/>
    </source>
</evidence>
<dbReference type="EnsemblMetazoa" id="HelroT188210">
    <property type="protein sequence ID" value="HelroP188210"/>
    <property type="gene ID" value="HelroG188210"/>
</dbReference>
<keyword evidence="5" id="KW-0325">Glycoprotein</keyword>
<reference evidence="11" key="1">
    <citation type="submission" date="2012-12" db="EMBL/GenBank/DDBJ databases">
        <authorList>
            <person name="Hellsten U."/>
            <person name="Grimwood J."/>
            <person name="Chapman J.A."/>
            <person name="Shapiro H."/>
            <person name="Aerts A."/>
            <person name="Otillar R.P."/>
            <person name="Terry A.Y."/>
            <person name="Boore J.L."/>
            <person name="Simakov O."/>
            <person name="Marletaz F."/>
            <person name="Cho S.-J."/>
            <person name="Edsinger-Gonzales E."/>
            <person name="Havlak P."/>
            <person name="Kuo D.-H."/>
            <person name="Larsson T."/>
            <person name="Lv J."/>
            <person name="Arendt D."/>
            <person name="Savage R."/>
            <person name="Osoegawa K."/>
            <person name="de Jong P."/>
            <person name="Lindberg D.R."/>
            <person name="Seaver E.C."/>
            <person name="Weisblat D.A."/>
            <person name="Putnam N.H."/>
            <person name="Grigoriev I.V."/>
            <person name="Rokhsar D.S."/>
        </authorList>
    </citation>
    <scope>NUCLEOTIDE SEQUENCE</scope>
</reference>
<dbReference type="PROSITE" id="PS51551">
    <property type="entry name" value="EPHRIN_RBD_2"/>
    <property type="match status" value="1"/>
</dbReference>
<name>T1FPS2_HELRO</name>
<keyword evidence="2" id="KW-0732">Signal</keyword>
<feature type="compositionally biased region" description="Low complexity" evidence="7">
    <location>
        <begin position="8"/>
        <end position="41"/>
    </location>
</feature>
<evidence type="ECO:0000256" key="1">
    <source>
        <dbReference type="ARBA" id="ARBA00004370"/>
    </source>
</evidence>
<gene>
    <name evidence="10" type="primary">20210819</name>
    <name evidence="9" type="ORF">HELRODRAFT_188210</name>
</gene>
<reference evidence="9 11" key="2">
    <citation type="journal article" date="2013" name="Nature">
        <title>Insights into bilaterian evolution from three spiralian genomes.</title>
        <authorList>
            <person name="Simakov O."/>
            <person name="Marletaz F."/>
            <person name="Cho S.J."/>
            <person name="Edsinger-Gonzales E."/>
            <person name="Havlak P."/>
            <person name="Hellsten U."/>
            <person name="Kuo D.H."/>
            <person name="Larsson T."/>
            <person name="Lv J."/>
            <person name="Arendt D."/>
            <person name="Savage R."/>
            <person name="Osoegawa K."/>
            <person name="de Jong P."/>
            <person name="Grimwood J."/>
            <person name="Chapman J.A."/>
            <person name="Shapiro H."/>
            <person name="Aerts A."/>
            <person name="Otillar R.P."/>
            <person name="Terry A.Y."/>
            <person name="Boore J.L."/>
            <person name="Grigoriev I.V."/>
            <person name="Lindberg D.R."/>
            <person name="Seaver E.C."/>
            <person name="Weisblat D.A."/>
            <person name="Putnam N.H."/>
            <person name="Rokhsar D.S."/>
        </authorList>
    </citation>
    <scope>NUCLEOTIDE SEQUENCE</scope>
</reference>
<evidence type="ECO:0000256" key="4">
    <source>
        <dbReference type="ARBA" id="ARBA00023157"/>
    </source>
</evidence>
<comment type="subcellular location">
    <subcellularLocation>
        <location evidence="1">Membrane</location>
    </subcellularLocation>
</comment>